<protein>
    <submittedName>
        <fullName evidence="2">5058_t:CDS:1</fullName>
    </submittedName>
</protein>
<dbReference type="Proteomes" id="UP000789508">
    <property type="component" value="Unassembled WGS sequence"/>
</dbReference>
<feature type="compositionally biased region" description="Low complexity" evidence="1">
    <location>
        <begin position="1"/>
        <end position="14"/>
    </location>
</feature>
<dbReference type="EMBL" id="CAJVPS010004009">
    <property type="protein sequence ID" value="CAG8597784.1"/>
    <property type="molecule type" value="Genomic_DNA"/>
</dbReference>
<keyword evidence="3" id="KW-1185">Reference proteome</keyword>
<name>A0A9N9GF05_9GLOM</name>
<evidence type="ECO:0000313" key="2">
    <source>
        <dbReference type="EMBL" id="CAG8597784.1"/>
    </source>
</evidence>
<gene>
    <name evidence="2" type="ORF">ALEPTO_LOCUS8000</name>
</gene>
<dbReference type="AlphaFoldDB" id="A0A9N9GF05"/>
<sequence>PRISDSSDASPLSSNVKKSGGSLGACPGLAKLRRRMNESCGVAQYSNGPAIFRNTKAKCFKEKKLPYSLLKQVTVDKLVRARQTSVNLTDS</sequence>
<evidence type="ECO:0000256" key="1">
    <source>
        <dbReference type="SAM" id="MobiDB-lite"/>
    </source>
</evidence>
<comment type="caution">
    <text evidence="2">The sequence shown here is derived from an EMBL/GenBank/DDBJ whole genome shotgun (WGS) entry which is preliminary data.</text>
</comment>
<accession>A0A9N9GF05</accession>
<feature type="non-terminal residue" evidence="2">
    <location>
        <position position="91"/>
    </location>
</feature>
<evidence type="ECO:0000313" key="3">
    <source>
        <dbReference type="Proteomes" id="UP000789508"/>
    </source>
</evidence>
<feature type="region of interest" description="Disordered" evidence="1">
    <location>
        <begin position="1"/>
        <end position="25"/>
    </location>
</feature>
<proteinExistence type="predicted"/>
<organism evidence="2 3">
    <name type="scientific">Ambispora leptoticha</name>
    <dbReference type="NCBI Taxonomy" id="144679"/>
    <lineage>
        <taxon>Eukaryota</taxon>
        <taxon>Fungi</taxon>
        <taxon>Fungi incertae sedis</taxon>
        <taxon>Mucoromycota</taxon>
        <taxon>Glomeromycotina</taxon>
        <taxon>Glomeromycetes</taxon>
        <taxon>Archaeosporales</taxon>
        <taxon>Ambisporaceae</taxon>
        <taxon>Ambispora</taxon>
    </lineage>
</organism>
<reference evidence="2" key="1">
    <citation type="submission" date="2021-06" db="EMBL/GenBank/DDBJ databases">
        <authorList>
            <person name="Kallberg Y."/>
            <person name="Tangrot J."/>
            <person name="Rosling A."/>
        </authorList>
    </citation>
    <scope>NUCLEOTIDE SEQUENCE</scope>
    <source>
        <strain evidence="2">FL130A</strain>
    </source>
</reference>